<accession>A0ABT4LPQ7</accession>
<gene>
    <name evidence="1" type="ORF">O4H49_20195</name>
</gene>
<reference evidence="1" key="1">
    <citation type="submission" date="2022-12" db="EMBL/GenBank/DDBJ databases">
        <title>Bacterial isolates from different developmental stages of Nematostella vectensis.</title>
        <authorList>
            <person name="Fraune S."/>
        </authorList>
    </citation>
    <scope>NUCLEOTIDE SEQUENCE</scope>
    <source>
        <strain evidence="1">G21630-S1</strain>
    </source>
</reference>
<evidence type="ECO:0000313" key="1">
    <source>
        <dbReference type="EMBL" id="MCZ4283117.1"/>
    </source>
</evidence>
<protein>
    <submittedName>
        <fullName evidence="1">Uncharacterized protein</fullName>
    </submittedName>
</protein>
<evidence type="ECO:0000313" key="2">
    <source>
        <dbReference type="Proteomes" id="UP001069802"/>
    </source>
</evidence>
<dbReference type="Proteomes" id="UP001069802">
    <property type="component" value="Unassembled WGS sequence"/>
</dbReference>
<sequence length="175" mass="20133">MFDFEIFEDGDYRDKYGNKIRLPFIPRSGDFIRVGYEENTIEMAEVLAVILQTDIYKGEQNSPHKILVKCLPDRLNEISPHISKRAYIYENIEEKFKGISAKEFEAIYKKLEQSISKNQIENLYGHGNEIYNLGKNKVEGTALLNLASDLINQTLGYYRNSPLNSGWSGIGNWIS</sequence>
<organism evidence="1 2">
    <name type="scientific">Kiloniella laminariae</name>
    <dbReference type="NCBI Taxonomy" id="454162"/>
    <lineage>
        <taxon>Bacteria</taxon>
        <taxon>Pseudomonadati</taxon>
        <taxon>Pseudomonadota</taxon>
        <taxon>Alphaproteobacteria</taxon>
        <taxon>Rhodospirillales</taxon>
        <taxon>Kiloniellaceae</taxon>
        <taxon>Kiloniella</taxon>
    </lineage>
</organism>
<name>A0ABT4LPQ7_9PROT</name>
<dbReference type="RefSeq" id="WP_269425239.1">
    <property type="nucleotide sequence ID" value="NZ_JAPWGY010000018.1"/>
</dbReference>
<proteinExistence type="predicted"/>
<dbReference type="EMBL" id="JAPWGY010000018">
    <property type="protein sequence ID" value="MCZ4283117.1"/>
    <property type="molecule type" value="Genomic_DNA"/>
</dbReference>
<keyword evidence="2" id="KW-1185">Reference proteome</keyword>
<comment type="caution">
    <text evidence="1">The sequence shown here is derived from an EMBL/GenBank/DDBJ whole genome shotgun (WGS) entry which is preliminary data.</text>
</comment>